<evidence type="ECO:0000313" key="1">
    <source>
        <dbReference type="Ensembl" id="ENSATEP00000062186.2"/>
    </source>
</evidence>
<organism evidence="1 2">
    <name type="scientific">Anabas testudineus</name>
    <name type="common">Climbing perch</name>
    <name type="synonym">Anthias testudineus</name>
    <dbReference type="NCBI Taxonomy" id="64144"/>
    <lineage>
        <taxon>Eukaryota</taxon>
        <taxon>Metazoa</taxon>
        <taxon>Chordata</taxon>
        <taxon>Craniata</taxon>
        <taxon>Vertebrata</taxon>
        <taxon>Euteleostomi</taxon>
        <taxon>Actinopterygii</taxon>
        <taxon>Neopterygii</taxon>
        <taxon>Teleostei</taxon>
        <taxon>Neoteleostei</taxon>
        <taxon>Acanthomorphata</taxon>
        <taxon>Anabantaria</taxon>
        <taxon>Anabantiformes</taxon>
        <taxon>Anabantoidei</taxon>
        <taxon>Anabantidae</taxon>
        <taxon>Anabas</taxon>
    </lineage>
</organism>
<dbReference type="InParanoid" id="A0A7N6BDL4"/>
<dbReference type="AlphaFoldDB" id="A0A7N6BDL4"/>
<dbReference type="GO" id="GO:0007127">
    <property type="term" value="P:meiosis I"/>
    <property type="evidence" value="ECO:0007669"/>
    <property type="project" value="TreeGrafter"/>
</dbReference>
<dbReference type="PANTHER" id="PTHR12044">
    <property type="entry name" value="BCL2 INTERACTING MEDIATOR OF CELL DEATH"/>
    <property type="match status" value="1"/>
</dbReference>
<dbReference type="GeneTree" id="ENSGT00390000002077"/>
<name>A0A7N6BDL4_ANATE</name>
<dbReference type="PANTHER" id="PTHR12044:SF14">
    <property type="entry name" value="MEIOTIC DOUBLE-STRANDED BREAK FORMATION PROTEIN 1"/>
    <property type="match status" value="1"/>
</dbReference>
<proteinExistence type="predicted"/>
<dbReference type="InterPro" id="IPR052133">
    <property type="entry name" value="Immune_Signaling-Apoptosis_Reg"/>
</dbReference>
<dbReference type="Proteomes" id="UP000265040">
    <property type="component" value="Chromosome 8"/>
</dbReference>
<keyword evidence="2" id="KW-1185">Reference proteome</keyword>
<evidence type="ECO:0000313" key="2">
    <source>
        <dbReference type="Proteomes" id="UP000265040"/>
    </source>
</evidence>
<reference evidence="1" key="2">
    <citation type="submission" date="2025-08" db="UniProtKB">
        <authorList>
            <consortium name="Ensembl"/>
        </authorList>
    </citation>
    <scope>IDENTIFICATION</scope>
</reference>
<reference evidence="1" key="1">
    <citation type="submission" date="2021-04" db="EMBL/GenBank/DDBJ databases">
        <authorList>
            <consortium name="Wellcome Sanger Institute Data Sharing"/>
        </authorList>
    </citation>
    <scope>NUCLEOTIDE SEQUENCE [LARGE SCALE GENOMIC DNA]</scope>
</reference>
<sequence>MQASDPPISSSYSKMDGVHFKLLYHVSIIAGRLKPTNTETLVPALSYLYCSLSLSPAHCADRAVFMLLSNSGLMDQLQTVLSSSSSSCSSSSATSPSPSVCPPSALLCCSHLLLSSLITLQRVHSAQAHKSISWSLDTVMLQLLVQKRNTDHLLLVSYLKLLQALLDGDLVSEVVCLSTSPGLVGPRPLEIEDGALYPLGSRGAQCLSTALSGLLLQKHELLLRASVNCLGSLLGFLQRKNPTTAKYVVCQPWNRFLIFCLLSSGESCLLHPVFLRLMTLLLQHGSTAVLCEPDLIQVMEAVETRGVKELSQEAAQALRLLLTQIQSSVLQSPRTEEHKQRARNIMESLDPQTPAESCSPTLPSNVLRVGDVFLCLSDFTLKH</sequence>
<protein>
    <recommendedName>
        <fullName evidence="3">Meiosis inhibitor protein 1</fullName>
    </recommendedName>
</protein>
<evidence type="ECO:0008006" key="3">
    <source>
        <dbReference type="Google" id="ProtNLM"/>
    </source>
</evidence>
<accession>A0A7N6BDL4</accession>
<dbReference type="Ensembl" id="ENSATET00000063085.2">
    <property type="protein sequence ID" value="ENSATEP00000062186.2"/>
    <property type="gene ID" value="ENSATEG00000025558.2"/>
</dbReference>
<reference evidence="1" key="3">
    <citation type="submission" date="2025-09" db="UniProtKB">
        <authorList>
            <consortium name="Ensembl"/>
        </authorList>
    </citation>
    <scope>IDENTIFICATION</scope>
</reference>